<reference evidence="3" key="1">
    <citation type="journal article" date="2019" name="Int. J. Syst. Evol. Microbiol.">
        <title>The Global Catalogue of Microorganisms (GCM) 10K type strain sequencing project: providing services to taxonomists for standard genome sequencing and annotation.</title>
        <authorList>
            <consortium name="The Broad Institute Genomics Platform"/>
            <consortium name="The Broad Institute Genome Sequencing Center for Infectious Disease"/>
            <person name="Wu L."/>
            <person name="Ma J."/>
        </authorList>
    </citation>
    <scope>NUCLEOTIDE SEQUENCE [LARGE SCALE GENOMIC DNA]</scope>
    <source>
        <strain evidence="3">CGMCC 1.10363</strain>
    </source>
</reference>
<feature type="chain" id="PRO_5045573703" evidence="1">
    <location>
        <begin position="25"/>
        <end position="437"/>
    </location>
</feature>
<dbReference type="Pfam" id="PF13416">
    <property type="entry name" value="SBP_bac_8"/>
    <property type="match status" value="1"/>
</dbReference>
<dbReference type="InterPro" id="IPR050490">
    <property type="entry name" value="Bact_solute-bd_prot1"/>
</dbReference>
<dbReference type="SUPFAM" id="SSF53850">
    <property type="entry name" value="Periplasmic binding protein-like II"/>
    <property type="match status" value="1"/>
</dbReference>
<accession>A0ABV8Q7I4</accession>
<feature type="signal peptide" evidence="1">
    <location>
        <begin position="1"/>
        <end position="24"/>
    </location>
</feature>
<name>A0ABV8Q7I4_9MICO</name>
<dbReference type="PROSITE" id="PS51257">
    <property type="entry name" value="PROKAR_LIPOPROTEIN"/>
    <property type="match status" value="1"/>
</dbReference>
<dbReference type="EMBL" id="JBHSCN010000005">
    <property type="protein sequence ID" value="MFC4243618.1"/>
    <property type="molecule type" value="Genomic_DNA"/>
</dbReference>
<evidence type="ECO:0000313" key="3">
    <source>
        <dbReference type="Proteomes" id="UP001595900"/>
    </source>
</evidence>
<gene>
    <name evidence="2" type="ORF">ACFOYW_09560</name>
</gene>
<evidence type="ECO:0000313" key="2">
    <source>
        <dbReference type="EMBL" id="MFC4243618.1"/>
    </source>
</evidence>
<proteinExistence type="predicted"/>
<comment type="caution">
    <text evidence="2">The sequence shown here is derived from an EMBL/GenBank/DDBJ whole genome shotgun (WGS) entry which is preliminary data.</text>
</comment>
<dbReference type="Gene3D" id="3.40.190.10">
    <property type="entry name" value="Periplasmic binding protein-like II"/>
    <property type="match status" value="2"/>
</dbReference>
<keyword evidence="3" id="KW-1185">Reference proteome</keyword>
<dbReference type="CDD" id="cd14748">
    <property type="entry name" value="PBP2_UgpB"/>
    <property type="match status" value="1"/>
</dbReference>
<organism evidence="2 3">
    <name type="scientific">Gryllotalpicola reticulitermitis</name>
    <dbReference type="NCBI Taxonomy" id="1184153"/>
    <lineage>
        <taxon>Bacteria</taxon>
        <taxon>Bacillati</taxon>
        <taxon>Actinomycetota</taxon>
        <taxon>Actinomycetes</taxon>
        <taxon>Micrococcales</taxon>
        <taxon>Microbacteriaceae</taxon>
        <taxon>Gryllotalpicola</taxon>
    </lineage>
</organism>
<dbReference type="Proteomes" id="UP001595900">
    <property type="component" value="Unassembled WGS sequence"/>
</dbReference>
<protein>
    <submittedName>
        <fullName evidence="2">Extracellular solute-binding protein</fullName>
    </submittedName>
</protein>
<dbReference type="PANTHER" id="PTHR43649">
    <property type="entry name" value="ARABINOSE-BINDING PROTEIN-RELATED"/>
    <property type="match status" value="1"/>
</dbReference>
<keyword evidence="1" id="KW-0732">Signal</keyword>
<dbReference type="InterPro" id="IPR006059">
    <property type="entry name" value="SBP"/>
</dbReference>
<dbReference type="RefSeq" id="WP_390228702.1">
    <property type="nucleotide sequence ID" value="NZ_JBHSCN010000005.1"/>
</dbReference>
<dbReference type="PANTHER" id="PTHR43649:SF12">
    <property type="entry name" value="DIACETYLCHITOBIOSE BINDING PROTEIN DASA"/>
    <property type="match status" value="1"/>
</dbReference>
<sequence length="437" mass="45924">MKKIFRAALPLALITALAGCSATAATNSESSATPSFDAAHPVTIEFWNTYTGPLETSLQTLVGSFEKSHPGIKVKLVYEPYDSELQALQTAVAAKKPPALAQLELTSMAQLAALGALTPLSDAVGASEAKTLGASMTPSIETANSYDGTLYTVPMGYNSNVLYYNPSLIQKAGISTSQLPTTWSELETDAGAITKATGGSVIGYGFPAQAPWILEVREWQSGGEIFNAKNTKATFNSKASLAMFDNYSQLLKTGGAQMVQTDSSLDQLTSLFAAGKVAMFEQSSTAYSGIATAAKFTVGVSQFPTMGKKVFSLGGYNIGVFKGAPKRQQQAAAEFEKWWASPDVSAQWTAASGYMPGIQAAWDTQTVKDWEAGNPSRAVAAAQIADARSRPNLPSYPQISTDWANAFEATMSGKGSAKSNLDSAVSQANSILAKSAG</sequence>
<evidence type="ECO:0000256" key="1">
    <source>
        <dbReference type="SAM" id="SignalP"/>
    </source>
</evidence>